<protein>
    <recommendedName>
        <fullName evidence="2">Cas12f1-like TNB domain-containing protein</fullName>
    </recommendedName>
</protein>
<dbReference type="EMBL" id="PXYW01000017">
    <property type="protein sequence ID" value="PSR33750.1"/>
    <property type="molecule type" value="Genomic_DNA"/>
</dbReference>
<name>A0A2T2XGZ6_9FIRM</name>
<evidence type="ECO:0000256" key="1">
    <source>
        <dbReference type="ARBA" id="ARBA00023125"/>
    </source>
</evidence>
<feature type="domain" description="Cas12f1-like TNB" evidence="2">
    <location>
        <begin position="21"/>
        <end position="83"/>
    </location>
</feature>
<comment type="caution">
    <text evidence="3">The sequence shown here is derived from an EMBL/GenBank/DDBJ whole genome shotgun (WGS) entry which is preliminary data.</text>
</comment>
<dbReference type="GO" id="GO:0003677">
    <property type="term" value="F:DNA binding"/>
    <property type="evidence" value="ECO:0007669"/>
    <property type="project" value="UniProtKB-KW"/>
</dbReference>
<reference evidence="3 4" key="1">
    <citation type="journal article" date="2014" name="BMC Genomics">
        <title>Comparison of environmental and isolate Sulfobacillus genomes reveals diverse carbon, sulfur, nitrogen, and hydrogen metabolisms.</title>
        <authorList>
            <person name="Justice N.B."/>
            <person name="Norman A."/>
            <person name="Brown C.T."/>
            <person name="Singh A."/>
            <person name="Thomas B.C."/>
            <person name="Banfield J.F."/>
        </authorList>
    </citation>
    <scope>NUCLEOTIDE SEQUENCE [LARGE SCALE GENOMIC DNA]</scope>
    <source>
        <strain evidence="3">AMDSBA4</strain>
    </source>
</reference>
<dbReference type="AlphaFoldDB" id="A0A2T2XGZ6"/>
<accession>A0A2T2XGZ6</accession>
<evidence type="ECO:0000259" key="2">
    <source>
        <dbReference type="Pfam" id="PF07282"/>
    </source>
</evidence>
<dbReference type="Proteomes" id="UP000242972">
    <property type="component" value="Unassembled WGS sequence"/>
</dbReference>
<organism evidence="3 4">
    <name type="scientific">Sulfobacillus benefaciens</name>
    <dbReference type="NCBI Taxonomy" id="453960"/>
    <lineage>
        <taxon>Bacteria</taxon>
        <taxon>Bacillati</taxon>
        <taxon>Bacillota</taxon>
        <taxon>Clostridia</taxon>
        <taxon>Eubacteriales</taxon>
        <taxon>Clostridiales Family XVII. Incertae Sedis</taxon>
        <taxon>Sulfobacillus</taxon>
    </lineage>
</organism>
<proteinExistence type="predicted"/>
<keyword evidence="1" id="KW-0238">DNA-binding</keyword>
<evidence type="ECO:0000313" key="4">
    <source>
        <dbReference type="Proteomes" id="UP000242972"/>
    </source>
</evidence>
<evidence type="ECO:0000313" key="3">
    <source>
        <dbReference type="EMBL" id="PSR33750.1"/>
    </source>
</evidence>
<gene>
    <name evidence="3" type="ORF">C7B46_09130</name>
</gene>
<sequence length="121" mass="13953">MRGRTKSRNLSRVVSRLRSSLRERAEFLSQAGGSRLETVNAAYTSQECPQCGSIHKDNRQGDRFHCPHCHYIAHADTVGAMNVERRYTDPALRERIRVFTPKEGVLKILREIFERKRALSL</sequence>
<dbReference type="Pfam" id="PF07282">
    <property type="entry name" value="Cas12f1-like_TNB"/>
    <property type="match status" value="1"/>
</dbReference>
<dbReference type="InterPro" id="IPR010095">
    <property type="entry name" value="Cas12f1-like_TNB"/>
</dbReference>